<protein>
    <submittedName>
        <fullName evidence="1">Uncharacterized protein</fullName>
    </submittedName>
</protein>
<dbReference type="AlphaFoldDB" id="A0A2P6QDH5"/>
<keyword evidence="2" id="KW-1185">Reference proteome</keyword>
<gene>
    <name evidence="1" type="ORF">RchiOBHm_Chr5g0044111</name>
</gene>
<dbReference type="Gramene" id="PRQ32232">
    <property type="protein sequence ID" value="PRQ32232"/>
    <property type="gene ID" value="RchiOBHm_Chr5g0044111"/>
</dbReference>
<comment type="caution">
    <text evidence="1">The sequence shown here is derived from an EMBL/GenBank/DDBJ whole genome shotgun (WGS) entry which is preliminary data.</text>
</comment>
<dbReference type="Proteomes" id="UP000238479">
    <property type="component" value="Chromosome 5"/>
</dbReference>
<reference evidence="1 2" key="1">
    <citation type="journal article" date="2018" name="Nat. Genet.">
        <title>The Rosa genome provides new insights in the design of modern roses.</title>
        <authorList>
            <person name="Bendahmane M."/>
        </authorList>
    </citation>
    <scope>NUCLEOTIDE SEQUENCE [LARGE SCALE GENOMIC DNA]</scope>
    <source>
        <strain evidence="2">cv. Old Blush</strain>
    </source>
</reference>
<sequence>MASTKRMTRGLRSVKVVALSSCLPVFFPWWILFRQEWTGSCPEYGRGADLFTSAGDRDLKAAMVARRTTAGDVRTVPITVCWPKLSLKPNSNLGAHNCLGEVLDLGSKVPK</sequence>
<organism evidence="1 2">
    <name type="scientific">Rosa chinensis</name>
    <name type="common">China rose</name>
    <dbReference type="NCBI Taxonomy" id="74649"/>
    <lineage>
        <taxon>Eukaryota</taxon>
        <taxon>Viridiplantae</taxon>
        <taxon>Streptophyta</taxon>
        <taxon>Embryophyta</taxon>
        <taxon>Tracheophyta</taxon>
        <taxon>Spermatophyta</taxon>
        <taxon>Magnoliopsida</taxon>
        <taxon>eudicotyledons</taxon>
        <taxon>Gunneridae</taxon>
        <taxon>Pentapetalae</taxon>
        <taxon>rosids</taxon>
        <taxon>fabids</taxon>
        <taxon>Rosales</taxon>
        <taxon>Rosaceae</taxon>
        <taxon>Rosoideae</taxon>
        <taxon>Rosoideae incertae sedis</taxon>
        <taxon>Rosa</taxon>
    </lineage>
</organism>
<dbReference type="EMBL" id="PDCK01000043">
    <property type="protein sequence ID" value="PRQ32232.1"/>
    <property type="molecule type" value="Genomic_DNA"/>
</dbReference>
<evidence type="ECO:0000313" key="2">
    <source>
        <dbReference type="Proteomes" id="UP000238479"/>
    </source>
</evidence>
<accession>A0A2P6QDH5</accession>
<proteinExistence type="predicted"/>
<evidence type="ECO:0000313" key="1">
    <source>
        <dbReference type="EMBL" id="PRQ32232.1"/>
    </source>
</evidence>
<name>A0A2P6QDH5_ROSCH</name>